<keyword evidence="2" id="KW-1185">Reference proteome</keyword>
<dbReference type="InterPro" id="IPR019634">
    <property type="entry name" value="Uncharacterised_Ycf49"/>
</dbReference>
<name>A0A1R3IEG6_9ROSI</name>
<reference evidence="2" key="1">
    <citation type="submission" date="2013-09" db="EMBL/GenBank/DDBJ databases">
        <title>Corchorus olitorius genome sequencing.</title>
        <authorList>
            <person name="Alam M."/>
            <person name="Haque M.S."/>
            <person name="Islam M.S."/>
            <person name="Emdad E.M."/>
            <person name="Islam M.M."/>
            <person name="Ahmed B."/>
            <person name="Halim A."/>
            <person name="Hossen Q.M.M."/>
            <person name="Hossain M.Z."/>
            <person name="Ahmed R."/>
            <person name="Khan M.M."/>
            <person name="Islam R."/>
            <person name="Rashid M.M."/>
            <person name="Khan S.A."/>
            <person name="Rahman M.S."/>
            <person name="Alam M."/>
            <person name="Yahiya A.S."/>
            <person name="Khan M.S."/>
            <person name="Azam M.S."/>
            <person name="Haque T."/>
            <person name="Lashkar M.Z.H."/>
            <person name="Akhand A.I."/>
            <person name="Morshed G."/>
            <person name="Roy S."/>
            <person name="Uddin K.S."/>
            <person name="Rabeya T."/>
            <person name="Hossain A.S."/>
            <person name="Chowdhury A."/>
            <person name="Snigdha A.R."/>
            <person name="Mortoza M.S."/>
            <person name="Matin S.A."/>
            <person name="Hoque S.M.E."/>
            <person name="Islam M.K."/>
            <person name="Roy D.K."/>
            <person name="Haider R."/>
            <person name="Moosa M.M."/>
            <person name="Elias S.M."/>
            <person name="Hasan A.M."/>
            <person name="Jahan S."/>
            <person name="Shafiuddin M."/>
            <person name="Mahmood N."/>
            <person name="Shommy N.S."/>
        </authorList>
    </citation>
    <scope>NUCLEOTIDE SEQUENCE [LARGE SCALE GENOMIC DNA]</scope>
    <source>
        <strain evidence="2">cv. O-4</strain>
    </source>
</reference>
<organism evidence="1 2">
    <name type="scientific">Corchorus olitorius</name>
    <dbReference type="NCBI Taxonomy" id="93759"/>
    <lineage>
        <taxon>Eukaryota</taxon>
        <taxon>Viridiplantae</taxon>
        <taxon>Streptophyta</taxon>
        <taxon>Embryophyta</taxon>
        <taxon>Tracheophyta</taxon>
        <taxon>Spermatophyta</taxon>
        <taxon>Magnoliopsida</taxon>
        <taxon>eudicotyledons</taxon>
        <taxon>Gunneridae</taxon>
        <taxon>Pentapetalae</taxon>
        <taxon>rosids</taxon>
        <taxon>malvids</taxon>
        <taxon>Malvales</taxon>
        <taxon>Malvaceae</taxon>
        <taxon>Grewioideae</taxon>
        <taxon>Apeibeae</taxon>
        <taxon>Corchorus</taxon>
    </lineage>
</organism>
<sequence>MASMALLCSPTPIVKPTYSAPILHKPEIPPKTRQLTDKVSTRRLIWNQGTVLGLVGSGLVLALVDPASASALPPLFLGSSLQLSEPANALSLPTWAIHVSSVVEW</sequence>
<dbReference type="Proteomes" id="UP000187203">
    <property type="component" value="Unassembled WGS sequence"/>
</dbReference>
<proteinExistence type="predicted"/>
<dbReference type="PANTHER" id="PTHR33833">
    <property type="entry name" value="NUCLEOLAR-LIKE PROTEIN-RELATED"/>
    <property type="match status" value="1"/>
</dbReference>
<evidence type="ECO:0000313" key="1">
    <source>
        <dbReference type="EMBL" id="OMO80960.1"/>
    </source>
</evidence>
<protein>
    <submittedName>
        <fullName evidence="1">Uncharacterized protein</fullName>
    </submittedName>
</protein>
<gene>
    <name evidence="1" type="ORF">COLO4_23837</name>
</gene>
<evidence type="ECO:0000313" key="2">
    <source>
        <dbReference type="Proteomes" id="UP000187203"/>
    </source>
</evidence>
<dbReference type="PANTHER" id="PTHR33833:SF3">
    <property type="entry name" value="YCF49-LIKE PROTEIN"/>
    <property type="match status" value="1"/>
</dbReference>
<dbReference type="Pfam" id="PF10693">
    <property type="entry name" value="DUF2499"/>
    <property type="match status" value="1"/>
</dbReference>
<dbReference type="AlphaFoldDB" id="A0A1R3IEG6"/>
<accession>A0A1R3IEG6</accession>
<dbReference type="EMBL" id="AWUE01018362">
    <property type="protein sequence ID" value="OMO80960.1"/>
    <property type="molecule type" value="Genomic_DNA"/>
</dbReference>
<comment type="caution">
    <text evidence="1">The sequence shown here is derived from an EMBL/GenBank/DDBJ whole genome shotgun (WGS) entry which is preliminary data.</text>
</comment>
<dbReference type="OrthoDB" id="1749985at2759"/>